<name>W0FQT7_9BACT</name>
<accession>W0FQT7</accession>
<sequence>MEIRAAGNTEAAKAVERKPEKKKKKGRKRRILKRIIWTIIILAILGVIGWSVYSKLRADYRITYDPYTATTGSISNSLSFSGSMQLIDSETYTAPADAKVREIYVTAGQKVTDGTRLMRLSTGDTIEAGFDGTVSAINVEKGDEVKAEASLITVADFDHMRVSVRVGESNISSVSVGQACKVTVSSAGASFDSTIGNINYVDYTGNNVAYYTTTVDVDTSETENIWPGMQATVTVTMDEAQDVTVLKVDALSTARDNTAYVYKENASGEMEEVKVTVGVSNGNYIEIKDGVTSGETVYKIAEKEEEATGLAALFSGMFTNRQVNRQNRNWRNQNGGNTPDFGSGNMPDFNGGFPGGSGSGESSRPSNGGSGGSRGN</sequence>
<keyword evidence="4" id="KW-0812">Transmembrane</keyword>
<feature type="transmembrane region" description="Helical" evidence="4">
    <location>
        <begin position="31"/>
        <end position="53"/>
    </location>
</feature>
<dbReference type="EMBL" id="KC246854">
    <property type="protein sequence ID" value="AHF25839.1"/>
    <property type="molecule type" value="Genomic_DNA"/>
</dbReference>
<evidence type="ECO:0000256" key="3">
    <source>
        <dbReference type="SAM" id="MobiDB-lite"/>
    </source>
</evidence>
<evidence type="ECO:0000313" key="5">
    <source>
        <dbReference type="EMBL" id="AHF25839.1"/>
    </source>
</evidence>
<dbReference type="InterPro" id="IPR050465">
    <property type="entry name" value="UPF0194_transport"/>
</dbReference>
<dbReference type="InterPro" id="IPR011053">
    <property type="entry name" value="Single_hybrid_motif"/>
</dbReference>
<evidence type="ECO:0000256" key="4">
    <source>
        <dbReference type="SAM" id="Phobius"/>
    </source>
</evidence>
<dbReference type="Gene3D" id="2.40.30.170">
    <property type="match status" value="1"/>
</dbReference>
<dbReference type="GO" id="GO:0030313">
    <property type="term" value="C:cell envelope"/>
    <property type="evidence" value="ECO:0007669"/>
    <property type="project" value="UniProtKB-SubCell"/>
</dbReference>
<organism evidence="5">
    <name type="scientific">uncultured bacterium Contigcl_1149</name>
    <dbReference type="NCBI Taxonomy" id="1393644"/>
    <lineage>
        <taxon>Bacteria</taxon>
        <taxon>environmental samples</taxon>
    </lineage>
</organism>
<comment type="subcellular location">
    <subcellularLocation>
        <location evidence="1">Cell envelope</location>
    </subcellularLocation>
</comment>
<evidence type="ECO:0000256" key="1">
    <source>
        <dbReference type="ARBA" id="ARBA00004196"/>
    </source>
</evidence>
<dbReference type="SUPFAM" id="SSF51230">
    <property type="entry name" value="Single hybrid motif"/>
    <property type="match status" value="1"/>
</dbReference>
<protein>
    <submittedName>
        <fullName evidence="5">RND family efflux transporter MFP subunit</fullName>
    </submittedName>
</protein>
<dbReference type="PANTHER" id="PTHR32347">
    <property type="entry name" value="EFFLUX SYSTEM COMPONENT YKNX-RELATED"/>
    <property type="match status" value="1"/>
</dbReference>
<proteinExistence type="predicted"/>
<dbReference type="Gene3D" id="2.40.420.20">
    <property type="match status" value="1"/>
</dbReference>
<feature type="region of interest" description="Disordered" evidence="3">
    <location>
        <begin position="1"/>
        <end position="25"/>
    </location>
</feature>
<evidence type="ECO:0000256" key="2">
    <source>
        <dbReference type="ARBA" id="ARBA00023054"/>
    </source>
</evidence>
<keyword evidence="4" id="KW-0472">Membrane</keyword>
<dbReference type="AlphaFoldDB" id="W0FQT7"/>
<dbReference type="Gene3D" id="2.40.50.100">
    <property type="match status" value="1"/>
</dbReference>
<keyword evidence="4" id="KW-1133">Transmembrane helix</keyword>
<reference evidence="5" key="1">
    <citation type="journal article" date="2013" name="PLoS ONE">
        <title>Metagenomic insights into the carbohydrate-active enzymes carried by the microorganisms adhering to solid digesta in the rumen of cows.</title>
        <authorList>
            <person name="Wang L."/>
            <person name="Hatem A."/>
            <person name="Catalyurek U.V."/>
            <person name="Morrison M."/>
            <person name="Yu Z."/>
        </authorList>
    </citation>
    <scope>NUCLEOTIDE SEQUENCE</scope>
</reference>
<keyword evidence="2" id="KW-0175">Coiled coil</keyword>
<feature type="region of interest" description="Disordered" evidence="3">
    <location>
        <begin position="328"/>
        <end position="376"/>
    </location>
</feature>
<dbReference type="PANTHER" id="PTHR32347:SF14">
    <property type="entry name" value="EFFLUX SYSTEM COMPONENT YKNX-RELATED"/>
    <property type="match status" value="1"/>
</dbReference>
<feature type="compositionally biased region" description="Low complexity" evidence="3">
    <location>
        <begin position="328"/>
        <end position="337"/>
    </location>
</feature>